<dbReference type="InterPro" id="IPR043717">
    <property type="entry name" value="DUF5658"/>
</dbReference>
<feature type="domain" description="DUF5658" evidence="2">
    <location>
        <begin position="19"/>
        <end position="109"/>
    </location>
</feature>
<sequence>MIKLLKDLSIDKLRDKLTLLYILNAVDIVFTFGLLKTGLFKEINSIMVSVVDDPFLSIIIKLIIPALLIIYILAKLEELPNGNLKLCHICVNVVLIVYTLITIMHISYFCLFLYTLSLPN</sequence>
<feature type="transmembrane region" description="Helical" evidence="1">
    <location>
        <begin position="86"/>
        <end position="114"/>
    </location>
</feature>
<keyword evidence="1" id="KW-0812">Transmembrane</keyword>
<dbReference type="AlphaFoldDB" id="A0A926IF06"/>
<keyword evidence="1" id="KW-1133">Transmembrane helix</keyword>
<accession>A0A926IF06</accession>
<keyword evidence="4" id="KW-1185">Reference proteome</keyword>
<comment type="caution">
    <text evidence="3">The sequence shown here is derived from an EMBL/GenBank/DDBJ whole genome shotgun (WGS) entry which is preliminary data.</text>
</comment>
<evidence type="ECO:0000313" key="3">
    <source>
        <dbReference type="EMBL" id="MBC8580071.1"/>
    </source>
</evidence>
<gene>
    <name evidence="3" type="ORF">H8718_11115</name>
</gene>
<organism evidence="3 4">
    <name type="scientific">Zhenhengia yiwuensis</name>
    <dbReference type="NCBI Taxonomy" id="2763666"/>
    <lineage>
        <taxon>Bacteria</taxon>
        <taxon>Bacillati</taxon>
        <taxon>Bacillota</taxon>
        <taxon>Clostridia</taxon>
        <taxon>Lachnospirales</taxon>
        <taxon>Lachnospiraceae</taxon>
        <taxon>Zhenhengia</taxon>
    </lineage>
</organism>
<proteinExistence type="predicted"/>
<feature type="transmembrane region" description="Helical" evidence="1">
    <location>
        <begin position="18"/>
        <end position="35"/>
    </location>
</feature>
<protein>
    <recommendedName>
        <fullName evidence="2">DUF5658 domain-containing protein</fullName>
    </recommendedName>
</protein>
<evidence type="ECO:0000259" key="2">
    <source>
        <dbReference type="Pfam" id="PF18902"/>
    </source>
</evidence>
<reference evidence="3" key="1">
    <citation type="submission" date="2020-08" db="EMBL/GenBank/DDBJ databases">
        <title>Genome public.</title>
        <authorList>
            <person name="Liu C."/>
            <person name="Sun Q."/>
        </authorList>
    </citation>
    <scope>NUCLEOTIDE SEQUENCE</scope>
    <source>
        <strain evidence="3">NSJ-12</strain>
    </source>
</reference>
<dbReference type="Proteomes" id="UP000655830">
    <property type="component" value="Unassembled WGS sequence"/>
</dbReference>
<dbReference type="Pfam" id="PF18902">
    <property type="entry name" value="DUF5658"/>
    <property type="match status" value="1"/>
</dbReference>
<dbReference type="EMBL" id="JACRSY010000016">
    <property type="protein sequence ID" value="MBC8580071.1"/>
    <property type="molecule type" value="Genomic_DNA"/>
</dbReference>
<dbReference type="RefSeq" id="WP_249332954.1">
    <property type="nucleotide sequence ID" value="NZ_JACRSY010000016.1"/>
</dbReference>
<evidence type="ECO:0000256" key="1">
    <source>
        <dbReference type="SAM" id="Phobius"/>
    </source>
</evidence>
<feature type="transmembrane region" description="Helical" evidence="1">
    <location>
        <begin position="55"/>
        <end position="74"/>
    </location>
</feature>
<keyword evidence="1" id="KW-0472">Membrane</keyword>
<name>A0A926IF06_9FIRM</name>
<evidence type="ECO:0000313" key="4">
    <source>
        <dbReference type="Proteomes" id="UP000655830"/>
    </source>
</evidence>